<reference evidence="1 2" key="1">
    <citation type="submission" date="2015-06" db="EMBL/GenBank/DDBJ databases">
        <title>Draft genome sequence of an Alphaproteobacteria species associated to the Mediterranean sponge Oscarella lobularis.</title>
        <authorList>
            <person name="Jourda C."/>
            <person name="Santini S."/>
            <person name="Claverie J.-M."/>
        </authorList>
    </citation>
    <scope>NUCLEOTIDE SEQUENCE [LARGE SCALE GENOMIC DNA]</scope>
    <source>
        <strain evidence="1">IGS</strain>
    </source>
</reference>
<evidence type="ECO:0000313" key="1">
    <source>
        <dbReference type="EMBL" id="KMW59965.1"/>
    </source>
</evidence>
<dbReference type="EMBL" id="LFTY01000001">
    <property type="protein sequence ID" value="KMW59965.1"/>
    <property type="molecule type" value="Genomic_DNA"/>
</dbReference>
<sequence length="41" mass="4771">MKLMSFTIDIFIAAFRKPKCFESITVCSQHVTAHVQNFRSH</sequence>
<proteinExistence type="predicted"/>
<name>A0A0J9EB04_9RHOB</name>
<organism evidence="1 2">
    <name type="scientific">Candidatus Rhodobacter oscarellae</name>
    <dbReference type="NCBI Taxonomy" id="1675527"/>
    <lineage>
        <taxon>Bacteria</taxon>
        <taxon>Pseudomonadati</taxon>
        <taxon>Pseudomonadota</taxon>
        <taxon>Alphaproteobacteria</taxon>
        <taxon>Rhodobacterales</taxon>
        <taxon>Rhodobacter group</taxon>
        <taxon>Rhodobacter</taxon>
    </lineage>
</organism>
<keyword evidence="2" id="KW-1185">Reference proteome</keyword>
<evidence type="ECO:0000313" key="2">
    <source>
        <dbReference type="Proteomes" id="UP000037178"/>
    </source>
</evidence>
<comment type="caution">
    <text evidence="1">The sequence shown here is derived from an EMBL/GenBank/DDBJ whole genome shotgun (WGS) entry which is preliminary data.</text>
</comment>
<dbReference type="Proteomes" id="UP000037178">
    <property type="component" value="Unassembled WGS sequence"/>
</dbReference>
<dbReference type="AlphaFoldDB" id="A0A0J9EB04"/>
<accession>A0A0J9EB04</accession>
<protein>
    <submittedName>
        <fullName evidence="1">Uncharacterized protein</fullName>
    </submittedName>
</protein>
<gene>
    <name evidence="1" type="ORF">AIOL_000114</name>
</gene>